<comment type="caution">
    <text evidence="5">The sequence shown here is derived from an EMBL/GenBank/DDBJ whole genome shotgun (WGS) entry which is preliminary data.</text>
</comment>
<dbReference type="AlphaFoldDB" id="A0A5C7SUW0"/>
<feature type="domain" description="Type I restriction modification DNA specificity" evidence="4">
    <location>
        <begin position="216"/>
        <end position="376"/>
    </location>
</feature>
<sequence length="422" mass="46030">MMPSHCWQSARLKFVAPLRNERTPAGADHAEYVGLENIESWTGRMIASEPKADKDSEAETGLANVFREGDVLFGKLRPYLAKACQAPRDGVCSTELLVMQPAEALNPRFLLYELLTPDFVGAVDASTFGARMPRASWDFIGSLEIRLPPLETQSIIANYLDRETARIDRLIAAKERMLALLEEKRAALISRVVTRGLDPNVPLKPSGQEWLGEIPAHWQVQPIKYLAVVGNGSTPSVDNADYWDDQGYPWLNSSVVNVSPVTVASRFVTETALRECHLPKIQPPAVLVGITGQGKTRGMAAVLGVEATINQHLAFIKPRTQALCADYLCHLLGHAYAFLRSDSDGAGSTKGAITCEQLANMKIPVPPRCEQIEICARIGQSLAVSMPVRSKIQASLDLLTERRAALITAAVTGQIPPEEMGA</sequence>
<reference evidence="5 6" key="1">
    <citation type="submission" date="2018-09" db="EMBL/GenBank/DDBJ databases">
        <title>Metagenome Assembled Genomes from an Advanced Water Purification Facility.</title>
        <authorList>
            <person name="Stamps B.W."/>
            <person name="Spear J.R."/>
        </authorList>
    </citation>
    <scope>NUCLEOTIDE SEQUENCE [LARGE SCALE GENOMIC DNA]</scope>
    <source>
        <strain evidence="5">Bin_27_1</strain>
    </source>
</reference>
<accession>A0A5C7SUW0</accession>
<dbReference type="Pfam" id="PF01420">
    <property type="entry name" value="Methylase_S"/>
    <property type="match status" value="2"/>
</dbReference>
<proteinExistence type="inferred from homology"/>
<dbReference type="EMBL" id="SSFD01000109">
    <property type="protein sequence ID" value="TXH86411.1"/>
    <property type="molecule type" value="Genomic_DNA"/>
</dbReference>
<dbReference type="GO" id="GO:0009307">
    <property type="term" value="P:DNA restriction-modification system"/>
    <property type="evidence" value="ECO:0007669"/>
    <property type="project" value="UniProtKB-KW"/>
</dbReference>
<dbReference type="GO" id="GO:0003677">
    <property type="term" value="F:DNA binding"/>
    <property type="evidence" value="ECO:0007669"/>
    <property type="project" value="UniProtKB-KW"/>
</dbReference>
<dbReference type="GO" id="GO:0004519">
    <property type="term" value="F:endonuclease activity"/>
    <property type="evidence" value="ECO:0007669"/>
    <property type="project" value="UniProtKB-KW"/>
</dbReference>
<keyword evidence="5" id="KW-0540">Nuclease</keyword>
<name>A0A5C7SUW0_THASP</name>
<dbReference type="Proteomes" id="UP000321192">
    <property type="component" value="Unassembled WGS sequence"/>
</dbReference>
<keyword evidence="5" id="KW-0378">Hydrolase</keyword>
<dbReference type="InterPro" id="IPR044946">
    <property type="entry name" value="Restrct_endonuc_typeI_TRD_sf"/>
</dbReference>
<evidence type="ECO:0000313" key="5">
    <source>
        <dbReference type="EMBL" id="TXH86411.1"/>
    </source>
</evidence>
<evidence type="ECO:0000259" key="4">
    <source>
        <dbReference type="Pfam" id="PF01420"/>
    </source>
</evidence>
<dbReference type="RefSeq" id="WP_083854684.1">
    <property type="nucleotide sequence ID" value="NZ_JAKLLK010000001.1"/>
</dbReference>
<dbReference type="PANTHER" id="PTHR30408">
    <property type="entry name" value="TYPE-1 RESTRICTION ENZYME ECOKI SPECIFICITY PROTEIN"/>
    <property type="match status" value="1"/>
</dbReference>
<dbReference type="Gene3D" id="3.90.220.20">
    <property type="entry name" value="DNA methylase specificity domains"/>
    <property type="match status" value="2"/>
</dbReference>
<dbReference type="SUPFAM" id="SSF116734">
    <property type="entry name" value="DNA methylase specificity domain"/>
    <property type="match status" value="2"/>
</dbReference>
<feature type="domain" description="Type I restriction modification DNA specificity" evidence="4">
    <location>
        <begin position="7"/>
        <end position="165"/>
    </location>
</feature>
<organism evidence="5 6">
    <name type="scientific">Thauera aminoaromatica</name>
    <dbReference type="NCBI Taxonomy" id="164330"/>
    <lineage>
        <taxon>Bacteria</taxon>
        <taxon>Pseudomonadati</taxon>
        <taxon>Pseudomonadota</taxon>
        <taxon>Betaproteobacteria</taxon>
        <taxon>Rhodocyclales</taxon>
        <taxon>Zoogloeaceae</taxon>
        <taxon>Thauera</taxon>
    </lineage>
</organism>
<keyword evidence="2" id="KW-0680">Restriction system</keyword>
<dbReference type="PANTHER" id="PTHR30408:SF12">
    <property type="entry name" value="TYPE I RESTRICTION ENZYME MJAVIII SPECIFICITY SUBUNIT"/>
    <property type="match status" value="1"/>
</dbReference>
<evidence type="ECO:0000256" key="1">
    <source>
        <dbReference type="ARBA" id="ARBA00010923"/>
    </source>
</evidence>
<dbReference type="CDD" id="cd17247">
    <property type="entry name" value="RMtype1_S_Eco2747I-TRD2-CR2_like"/>
    <property type="match status" value="1"/>
</dbReference>
<dbReference type="InterPro" id="IPR000055">
    <property type="entry name" value="Restrct_endonuc_typeI_TRD"/>
</dbReference>
<evidence type="ECO:0000313" key="6">
    <source>
        <dbReference type="Proteomes" id="UP000321192"/>
    </source>
</evidence>
<gene>
    <name evidence="5" type="ORF">E6Q80_07705</name>
</gene>
<dbReference type="InterPro" id="IPR052021">
    <property type="entry name" value="Type-I_RS_S_subunit"/>
</dbReference>
<evidence type="ECO:0000256" key="3">
    <source>
        <dbReference type="ARBA" id="ARBA00023125"/>
    </source>
</evidence>
<keyword evidence="3" id="KW-0238">DNA-binding</keyword>
<keyword evidence="5" id="KW-0255">Endonuclease</keyword>
<protein>
    <submittedName>
        <fullName evidence="5">Restriction endonuclease subunit S</fullName>
    </submittedName>
</protein>
<comment type="similarity">
    <text evidence="1">Belongs to the type-I restriction system S methylase family.</text>
</comment>
<evidence type="ECO:0000256" key="2">
    <source>
        <dbReference type="ARBA" id="ARBA00022747"/>
    </source>
</evidence>